<dbReference type="WBParaSite" id="ASIM_0001710501-mRNA-1">
    <property type="protein sequence ID" value="ASIM_0001710501-mRNA-1"/>
    <property type="gene ID" value="ASIM_0001710501"/>
</dbReference>
<accession>A0A0M3K814</accession>
<evidence type="ECO:0000313" key="1">
    <source>
        <dbReference type="WBParaSite" id="ASIM_0001710501-mRNA-1"/>
    </source>
</evidence>
<dbReference type="AlphaFoldDB" id="A0A0M3K814"/>
<reference evidence="1" key="1">
    <citation type="submission" date="2017-02" db="UniProtKB">
        <authorList>
            <consortium name="WormBaseParasite"/>
        </authorList>
    </citation>
    <scope>IDENTIFICATION</scope>
</reference>
<name>A0A0M3K814_ANISI</name>
<sequence>LVVRPKGTEPGSYFHITKVTQEKQVKGEEVNRNQAFSIENPRTTSVS</sequence>
<proteinExistence type="predicted"/>
<organism evidence="1">
    <name type="scientific">Anisakis simplex</name>
    <name type="common">Herring worm</name>
    <dbReference type="NCBI Taxonomy" id="6269"/>
    <lineage>
        <taxon>Eukaryota</taxon>
        <taxon>Metazoa</taxon>
        <taxon>Ecdysozoa</taxon>
        <taxon>Nematoda</taxon>
        <taxon>Chromadorea</taxon>
        <taxon>Rhabditida</taxon>
        <taxon>Spirurina</taxon>
        <taxon>Ascaridomorpha</taxon>
        <taxon>Ascaridoidea</taxon>
        <taxon>Anisakidae</taxon>
        <taxon>Anisakis</taxon>
        <taxon>Anisakis simplex complex</taxon>
    </lineage>
</organism>
<protein>
    <submittedName>
        <fullName evidence="1">Alstrom syndrome protein 1</fullName>
    </submittedName>
</protein>